<dbReference type="KEGG" id="marb:CJ263_02275"/>
<accession>A0A223V111</accession>
<evidence type="ECO:0000256" key="1">
    <source>
        <dbReference type="SAM" id="Phobius"/>
    </source>
</evidence>
<sequence length="62" mass="7468">MFSTGQIVFAVLFIITFFIIIVIMYRKDLKLHQKNYKGVKWVGIFFIIFIFILFSIKYLLNN</sequence>
<dbReference type="Proteomes" id="UP000215244">
    <property type="component" value="Chromosome"/>
</dbReference>
<dbReference type="AlphaFoldDB" id="A0A223V111"/>
<keyword evidence="3" id="KW-1185">Reference proteome</keyword>
<dbReference type="EMBL" id="CP022957">
    <property type="protein sequence ID" value="ASV29143.1"/>
    <property type="molecule type" value="Genomic_DNA"/>
</dbReference>
<reference evidence="2 3" key="1">
    <citation type="submission" date="2017-08" db="EMBL/GenBank/DDBJ databases">
        <title>The complete genome sequence of Maribacter sp. B1, isolated from deep-sea sediment.</title>
        <authorList>
            <person name="Wu Y.-H."/>
            <person name="Cheng H."/>
            <person name="Xu X.-W."/>
        </authorList>
    </citation>
    <scope>NUCLEOTIDE SEQUENCE [LARGE SCALE GENOMIC DNA]</scope>
    <source>
        <strain evidence="2 3">B1</strain>
    </source>
</reference>
<gene>
    <name evidence="2" type="ORF">CJ263_02275</name>
</gene>
<feature type="transmembrane region" description="Helical" evidence="1">
    <location>
        <begin position="6"/>
        <end position="26"/>
    </location>
</feature>
<keyword evidence="1" id="KW-1133">Transmembrane helix</keyword>
<name>A0A223V111_9FLAO</name>
<proteinExistence type="predicted"/>
<organism evidence="2 3">
    <name type="scientific">Maribacter cobaltidurans</name>
    <dbReference type="NCBI Taxonomy" id="1178778"/>
    <lineage>
        <taxon>Bacteria</taxon>
        <taxon>Pseudomonadati</taxon>
        <taxon>Bacteroidota</taxon>
        <taxon>Flavobacteriia</taxon>
        <taxon>Flavobacteriales</taxon>
        <taxon>Flavobacteriaceae</taxon>
        <taxon>Maribacter</taxon>
    </lineage>
</organism>
<keyword evidence="1" id="KW-0812">Transmembrane</keyword>
<evidence type="ECO:0000313" key="2">
    <source>
        <dbReference type="EMBL" id="ASV29143.1"/>
    </source>
</evidence>
<protein>
    <submittedName>
        <fullName evidence="2">Uncharacterized protein</fullName>
    </submittedName>
</protein>
<evidence type="ECO:0000313" key="3">
    <source>
        <dbReference type="Proteomes" id="UP000215244"/>
    </source>
</evidence>
<feature type="transmembrane region" description="Helical" evidence="1">
    <location>
        <begin position="38"/>
        <end position="60"/>
    </location>
</feature>
<keyword evidence="1" id="KW-0472">Membrane</keyword>